<dbReference type="InterPro" id="IPR056402">
    <property type="entry name" value="DA_N"/>
</dbReference>
<keyword evidence="5" id="KW-1185">Reference proteome</keyword>
<reference evidence="4 5" key="1">
    <citation type="submission" date="2024-07" db="EMBL/GenBank/DDBJ databases">
        <title>Section-level genome sequencing and comparative genomics of Aspergillus sections Usti and Cavernicolus.</title>
        <authorList>
            <consortium name="Lawrence Berkeley National Laboratory"/>
            <person name="Nybo J.L."/>
            <person name="Vesth T.C."/>
            <person name="Theobald S."/>
            <person name="Frisvad J.C."/>
            <person name="Larsen T.O."/>
            <person name="Kjaerboelling I."/>
            <person name="Rothschild-Mancinelli K."/>
            <person name="Lyhne E.K."/>
            <person name="Kogle M.E."/>
            <person name="Barry K."/>
            <person name="Clum A."/>
            <person name="Na H."/>
            <person name="Ledsgaard L."/>
            <person name="Lin J."/>
            <person name="Lipzen A."/>
            <person name="Kuo A."/>
            <person name="Riley R."/>
            <person name="Mondo S."/>
            <person name="Labutti K."/>
            <person name="Haridas S."/>
            <person name="Pangalinan J."/>
            <person name="Salamov A.A."/>
            <person name="Simmons B.A."/>
            <person name="Magnuson J.K."/>
            <person name="Chen J."/>
            <person name="Drula E."/>
            <person name="Henrissat B."/>
            <person name="Wiebenga A."/>
            <person name="Lubbers R.J."/>
            <person name="Gomes A.C."/>
            <person name="Macurrencykelacurrency M.R."/>
            <person name="Stajich J."/>
            <person name="Grigoriev I.V."/>
            <person name="Mortensen U.H."/>
            <person name="De Vries R.P."/>
            <person name="Baker S.E."/>
            <person name="Andersen M.R."/>
        </authorList>
    </citation>
    <scope>NUCLEOTIDE SEQUENCE [LARGE SCALE GENOMIC DNA]</scope>
    <source>
        <strain evidence="4 5">CBS 449.75</strain>
    </source>
</reference>
<dbReference type="GeneID" id="98149918"/>
<dbReference type="RefSeq" id="XP_070888726.1">
    <property type="nucleotide sequence ID" value="XM_071034846.1"/>
</dbReference>
<dbReference type="Pfam" id="PF24137">
    <property type="entry name" value="DA_N"/>
    <property type="match status" value="1"/>
</dbReference>
<feature type="domain" description="AsqO/PenF-like C-terminal" evidence="3">
    <location>
        <begin position="241"/>
        <end position="370"/>
    </location>
</feature>
<dbReference type="Pfam" id="PF25581">
    <property type="entry name" value="AsqO_C"/>
    <property type="match status" value="1"/>
</dbReference>
<comment type="caution">
    <text evidence="4">The sequence shown here is derived from an EMBL/GenBank/DDBJ whole genome shotgun (WGS) entry which is preliminary data.</text>
</comment>
<protein>
    <recommendedName>
        <fullName evidence="6">Hydroxyneurosporene synthase</fullName>
    </recommendedName>
</protein>
<feature type="domain" description="Diels-Alderase N-terminal" evidence="2">
    <location>
        <begin position="48"/>
        <end position="234"/>
    </location>
</feature>
<evidence type="ECO:0000259" key="3">
    <source>
        <dbReference type="Pfam" id="PF25581"/>
    </source>
</evidence>
<dbReference type="Proteomes" id="UP001610432">
    <property type="component" value="Unassembled WGS sequence"/>
</dbReference>
<dbReference type="InterPro" id="IPR057722">
    <property type="entry name" value="AsqO/PenF-like_C"/>
</dbReference>
<gene>
    <name evidence="4" type="ORF">BJX67DRAFT_391755</name>
</gene>
<keyword evidence="1" id="KW-0732">Signal</keyword>
<evidence type="ECO:0000313" key="4">
    <source>
        <dbReference type="EMBL" id="KAL2869747.1"/>
    </source>
</evidence>
<sequence length="374" mass="40082">MKFTPPLALTFLIPTILAAKTTTVVVSSTPVPELSDVIWTSENTGFDAPKVSPINATTWDWWYFDATQSPTENDEQASVVVTFYTATASGFDLLAGYAAEGFTSLTLVEARVTWANGSSEAYIFNATEAVITAVDNGASGDFDEGADKASFTGAPDLSAYRVGLQSLLISGSVTIHSVAPAHYPCGPAEASKALEIAPHIGWANAIPGGNADVQLTVRGHPLEFTGVGYHDKNWGDQNFASNVGSWYWGHGRLGDYTVVWFDFLSAQRENYVSAYLSRDNEVIVSQCSGISVRPYGENDTYPPLISTGPPTGFDVKISLPEGGIFAFSAATKHIIAGGEEGFPYTRWSGTLRGDIEGEEVIGQAVLEQFNIFTE</sequence>
<organism evidence="4 5">
    <name type="scientific">Aspergillus lucknowensis</name>
    <dbReference type="NCBI Taxonomy" id="176173"/>
    <lineage>
        <taxon>Eukaryota</taxon>
        <taxon>Fungi</taxon>
        <taxon>Dikarya</taxon>
        <taxon>Ascomycota</taxon>
        <taxon>Pezizomycotina</taxon>
        <taxon>Eurotiomycetes</taxon>
        <taxon>Eurotiomycetidae</taxon>
        <taxon>Eurotiales</taxon>
        <taxon>Aspergillaceae</taxon>
        <taxon>Aspergillus</taxon>
        <taxon>Aspergillus subgen. Nidulantes</taxon>
    </lineage>
</organism>
<evidence type="ECO:0000313" key="5">
    <source>
        <dbReference type="Proteomes" id="UP001610432"/>
    </source>
</evidence>
<feature type="signal peptide" evidence="1">
    <location>
        <begin position="1"/>
        <end position="18"/>
    </location>
</feature>
<accession>A0ABR4LZC3</accession>
<name>A0ABR4LZC3_9EURO</name>
<evidence type="ECO:0000256" key="1">
    <source>
        <dbReference type="SAM" id="SignalP"/>
    </source>
</evidence>
<evidence type="ECO:0000259" key="2">
    <source>
        <dbReference type="Pfam" id="PF24137"/>
    </source>
</evidence>
<dbReference type="EMBL" id="JBFXLQ010000008">
    <property type="protein sequence ID" value="KAL2869747.1"/>
    <property type="molecule type" value="Genomic_DNA"/>
</dbReference>
<evidence type="ECO:0008006" key="6">
    <source>
        <dbReference type="Google" id="ProtNLM"/>
    </source>
</evidence>
<feature type="chain" id="PRO_5045636120" description="Hydroxyneurosporene synthase" evidence="1">
    <location>
        <begin position="19"/>
        <end position="374"/>
    </location>
</feature>
<dbReference type="SUPFAM" id="SSF159245">
    <property type="entry name" value="AttH-like"/>
    <property type="match status" value="1"/>
</dbReference>
<proteinExistence type="predicted"/>